<dbReference type="PIRSF" id="PIRSF015965">
    <property type="entry name" value="26S_Psome_Rpn1"/>
    <property type="match status" value="1"/>
</dbReference>
<evidence type="ECO:0000256" key="2">
    <source>
        <dbReference type="ARBA" id="ARBA00005460"/>
    </source>
</evidence>
<dbReference type="PANTHER" id="PTHR10943:SF1">
    <property type="entry name" value="26S PROTEASOME NON-ATPASE REGULATORY SUBUNIT 2"/>
    <property type="match status" value="1"/>
</dbReference>
<dbReference type="InterPro" id="IPR041433">
    <property type="entry name" value="RPN1_C"/>
</dbReference>
<dbReference type="InterPro" id="IPR040892">
    <property type="entry name" value="RPN1_N"/>
</dbReference>
<dbReference type="InterPro" id="IPR016643">
    <property type="entry name" value="26S_Psome_Rpn1"/>
</dbReference>
<dbReference type="GO" id="GO:0005634">
    <property type="term" value="C:nucleus"/>
    <property type="evidence" value="ECO:0007669"/>
    <property type="project" value="TreeGrafter"/>
</dbReference>
<evidence type="ECO:0000259" key="8">
    <source>
        <dbReference type="Pfam" id="PF17781"/>
    </source>
</evidence>
<feature type="domain" description="26S proteasome non-ATPase regulatory subunit RPN1 C-terminal" evidence="9">
    <location>
        <begin position="823"/>
        <end position="874"/>
    </location>
</feature>
<dbReference type="Pfam" id="PF01851">
    <property type="entry name" value="PC_rep"/>
    <property type="match status" value="1"/>
</dbReference>
<dbReference type="GO" id="GO:0030234">
    <property type="term" value="F:enzyme regulator activity"/>
    <property type="evidence" value="ECO:0007669"/>
    <property type="project" value="UniProtKB-UniRule"/>
</dbReference>
<dbReference type="GO" id="GO:0034515">
    <property type="term" value="C:proteasome storage granule"/>
    <property type="evidence" value="ECO:0007669"/>
    <property type="project" value="TreeGrafter"/>
</dbReference>
<reference evidence="10" key="1">
    <citation type="journal article" date="2023" name="G3 (Bethesda)">
        <title>Whole genome assemblies of Zophobas morio and Tenebrio molitor.</title>
        <authorList>
            <person name="Kaur S."/>
            <person name="Stinson S.A."/>
            <person name="diCenzo G.C."/>
        </authorList>
    </citation>
    <scope>NUCLEOTIDE SEQUENCE</scope>
    <source>
        <strain evidence="10">QUZm001</strain>
    </source>
</reference>
<dbReference type="InterPro" id="IPR016024">
    <property type="entry name" value="ARM-type_fold"/>
</dbReference>
<dbReference type="Proteomes" id="UP001168821">
    <property type="component" value="Unassembled WGS sequence"/>
</dbReference>
<dbReference type="EMBL" id="JALNTZ010000007">
    <property type="protein sequence ID" value="KAJ3644477.1"/>
    <property type="molecule type" value="Genomic_DNA"/>
</dbReference>
<dbReference type="PANTHER" id="PTHR10943">
    <property type="entry name" value="26S PROTEASOME NON-ATPASE REGULATORY SUBUNIT"/>
    <property type="match status" value="1"/>
</dbReference>
<dbReference type="Pfam" id="PF17781">
    <property type="entry name" value="RPN1_RPN2_N"/>
    <property type="match status" value="1"/>
</dbReference>
<dbReference type="Gene3D" id="1.25.10.10">
    <property type="entry name" value="Leucine-rich Repeat Variant"/>
    <property type="match status" value="1"/>
</dbReference>
<dbReference type="GO" id="GO:0043161">
    <property type="term" value="P:proteasome-mediated ubiquitin-dependent protein catabolic process"/>
    <property type="evidence" value="ECO:0007669"/>
    <property type="project" value="TreeGrafter"/>
</dbReference>
<dbReference type="InterPro" id="IPR002015">
    <property type="entry name" value="Proteasome/cyclosome_rpt"/>
</dbReference>
<comment type="function">
    <text evidence="1">Binds to the intracellular domain of tumor necrosis factor type 1 receptor. The binding domain of TRAP1 and TRAP2 resides outside the death domain of TNFR1.</text>
</comment>
<keyword evidence="4" id="KW-0677">Repeat</keyword>
<evidence type="ECO:0000256" key="1">
    <source>
        <dbReference type="ARBA" id="ARBA00004031"/>
    </source>
</evidence>
<dbReference type="InterPro" id="IPR011989">
    <property type="entry name" value="ARM-like"/>
</dbReference>
<feature type="domain" description="RPN1 N-terminal" evidence="8">
    <location>
        <begin position="26"/>
        <end position="322"/>
    </location>
</feature>
<comment type="caution">
    <text evidence="10">The sequence shown here is derived from an EMBL/GenBank/DDBJ whole genome shotgun (WGS) entry which is preliminary data.</text>
</comment>
<evidence type="ECO:0000256" key="4">
    <source>
        <dbReference type="ARBA" id="ARBA00022737"/>
    </source>
</evidence>
<protein>
    <recommendedName>
        <fullName evidence="3 7">26S proteasome non-ATPase regulatory subunit 2</fullName>
    </recommendedName>
</protein>
<comment type="function">
    <text evidence="7">Component of the 26S proteasome, a multiprotein complex involved in the ATP-dependent degradation of ubiquitinated proteins. This complex plays a key role in the maintenance of protein homeostasis by removing misfolded or damaged proteins, which could impair cellular functions, and by removing proteins whose functions are no longer required. Therefore, the proteasome participates in numerous cellular processes, including cell cycle progression, apoptosis, or DNA damage repair.</text>
</comment>
<dbReference type="GO" id="GO:0008540">
    <property type="term" value="C:proteasome regulatory particle, base subcomplex"/>
    <property type="evidence" value="ECO:0007669"/>
    <property type="project" value="UniProtKB-UniRule"/>
</dbReference>
<evidence type="ECO:0000256" key="7">
    <source>
        <dbReference type="PIRNR" id="PIRNR015965"/>
    </source>
</evidence>
<keyword evidence="11" id="KW-1185">Reference proteome</keyword>
<proteinExistence type="inferred from homology"/>
<name>A0AA38HWE9_9CUCU</name>
<dbReference type="SUPFAM" id="SSF48371">
    <property type="entry name" value="ARM repeat"/>
    <property type="match status" value="1"/>
</dbReference>
<evidence type="ECO:0000256" key="3">
    <source>
        <dbReference type="ARBA" id="ARBA00014928"/>
    </source>
</evidence>
<evidence type="ECO:0000256" key="5">
    <source>
        <dbReference type="ARBA" id="ARBA00022942"/>
    </source>
</evidence>
<evidence type="ECO:0000313" key="10">
    <source>
        <dbReference type="EMBL" id="KAJ3644477.1"/>
    </source>
</evidence>
<sequence>MTAKVIRKPTFRKDESEDDKELQVELKVLVERITGEDPKLIPSSIEMLKYLIRTATTSMTSVPKPLKYLGPFYGHLREKCDAMSEGTIKKNLSDVVSVLSMGAIETEVKKGYDCLKYCLQGTMQNIGDWGHEYIRQLETEIVKQWVMCDNNFKTLHPLVKEIMTFNCSHHDEIQGCDLLMEINQMYMLFDYVTKDNYKPICLYLAACAKYVDELESKKILKLISQFYMMFGEYCRSIIVAIQINDAKLVDKLFNTCKDKVILYQMAFICARHLYPFELSVEDDDIKSILENSHLSHHFLTFARELDIMEPKAPDEVYKTWLEPTNLRQSVLGEKLDSARQNLASSFVNGFVNAGFGTDKLLTTEDGNKWIYRNKDIGMLSATAALGLLYLWDVDGGLTPIDKYLYTTDENIKAGALLALGIVNCRIRNDCDPALALLGDYVESSSEELQLGAVFGIGLAYAGSGRSDVLSLLLPVIQESKLVKTLGVASLACGLVALGRNNSEVSDVVLSKMIESNGLEVLKSPFMMLAGFGVALAYFGCKDDIEVPTTVAEVFEEPFKTMFQTMLQMCAYAGSGDVLIIQELLRLVEEKVEPPEEGAEKEEAAKGKEKKKYEWDYYMGKAIAVLAVAAISKGEDIGTEMIQRIFGQISRYGEPSVRKAVPLAIALTSISDPQPNVINVLTKYSHDVDDDVACNAIFGLGYIGAGTNNARLAVTLRQLALYHAKNPFQLFMVRISQGLVHMGKGTMTLNPLHTDRQLVDPVAMAGILIPLVALLKPHSLILGRSHYLLYSLAAAMQPRWLLTLDENLNSTSVTVRVGQAVDTVGKAGDPKTIAGIHTHTTPVLLCANERAELANGEYEVVAPALDGICVLKKIPC</sequence>
<comment type="subunit">
    <text evidence="6">Component of the 19S proteasome regulatory particle complex. The 26S proteasome consists of a 20S core particle (CP) and two 19S regulatory subunits (RP). The regulatory particle is made of a lid composed of 9 subunits, a base containing 6 ATPases and few additional components including PSMD2. Interacts with RPGRIP1L. Interacts with CRY1 in a KDM8-dependent manner. Interacts (via C-terminus) with phosphatase UBLCP1 (via ubiquitin-like domain); the interaction recruits UBLCP1 to the 19S regulatory particle where it dephosphorylates 19S subunit PSMC2/RPT1 which impairs PSMC2 ATPase activity and disrupts 26S proteasome assembly.</text>
</comment>
<evidence type="ECO:0000313" key="11">
    <source>
        <dbReference type="Proteomes" id="UP001168821"/>
    </source>
</evidence>
<comment type="similarity">
    <text evidence="2 7">Belongs to the proteasome subunit S2 family.</text>
</comment>
<evidence type="ECO:0000256" key="6">
    <source>
        <dbReference type="ARBA" id="ARBA00046857"/>
    </source>
</evidence>
<accession>A0AA38HWE9</accession>
<dbReference type="Pfam" id="PF18051">
    <property type="entry name" value="RPN1_C"/>
    <property type="match status" value="1"/>
</dbReference>
<dbReference type="GO" id="GO:0042176">
    <property type="term" value="P:regulation of protein catabolic process"/>
    <property type="evidence" value="ECO:0007669"/>
    <property type="project" value="InterPro"/>
</dbReference>
<keyword evidence="5 7" id="KW-0647">Proteasome</keyword>
<organism evidence="10 11">
    <name type="scientific">Zophobas morio</name>
    <dbReference type="NCBI Taxonomy" id="2755281"/>
    <lineage>
        <taxon>Eukaryota</taxon>
        <taxon>Metazoa</taxon>
        <taxon>Ecdysozoa</taxon>
        <taxon>Arthropoda</taxon>
        <taxon>Hexapoda</taxon>
        <taxon>Insecta</taxon>
        <taxon>Pterygota</taxon>
        <taxon>Neoptera</taxon>
        <taxon>Endopterygota</taxon>
        <taxon>Coleoptera</taxon>
        <taxon>Polyphaga</taxon>
        <taxon>Cucujiformia</taxon>
        <taxon>Tenebrionidae</taxon>
        <taxon>Zophobas</taxon>
    </lineage>
</organism>
<gene>
    <name evidence="10" type="ORF">Zmor_022203</name>
</gene>
<evidence type="ECO:0000259" key="9">
    <source>
        <dbReference type="Pfam" id="PF18051"/>
    </source>
</evidence>
<dbReference type="AlphaFoldDB" id="A0AA38HWE9"/>